<keyword evidence="2" id="KW-1185">Reference proteome</keyword>
<dbReference type="AlphaFoldDB" id="A0ABD2MJZ1"/>
<evidence type="ECO:0000313" key="2">
    <source>
        <dbReference type="Proteomes" id="UP001516400"/>
    </source>
</evidence>
<accession>A0ABD2MJZ1</accession>
<gene>
    <name evidence="1" type="ORF">HHI36_010784</name>
</gene>
<dbReference type="Proteomes" id="UP001516400">
    <property type="component" value="Unassembled WGS sequence"/>
</dbReference>
<dbReference type="EMBL" id="JABFTP020000001">
    <property type="protein sequence ID" value="KAL3266620.1"/>
    <property type="molecule type" value="Genomic_DNA"/>
</dbReference>
<name>A0ABD2MJZ1_9CUCU</name>
<organism evidence="1 2">
    <name type="scientific">Cryptolaemus montrouzieri</name>
    <dbReference type="NCBI Taxonomy" id="559131"/>
    <lineage>
        <taxon>Eukaryota</taxon>
        <taxon>Metazoa</taxon>
        <taxon>Ecdysozoa</taxon>
        <taxon>Arthropoda</taxon>
        <taxon>Hexapoda</taxon>
        <taxon>Insecta</taxon>
        <taxon>Pterygota</taxon>
        <taxon>Neoptera</taxon>
        <taxon>Endopterygota</taxon>
        <taxon>Coleoptera</taxon>
        <taxon>Polyphaga</taxon>
        <taxon>Cucujiformia</taxon>
        <taxon>Coccinelloidea</taxon>
        <taxon>Coccinellidae</taxon>
        <taxon>Scymninae</taxon>
        <taxon>Scymnini</taxon>
        <taxon>Cryptolaemus</taxon>
    </lineage>
</organism>
<reference evidence="1 2" key="1">
    <citation type="journal article" date="2021" name="BMC Biol.">
        <title>Horizontally acquired antibacterial genes associated with adaptive radiation of ladybird beetles.</title>
        <authorList>
            <person name="Li H.S."/>
            <person name="Tang X.F."/>
            <person name="Huang Y.H."/>
            <person name="Xu Z.Y."/>
            <person name="Chen M.L."/>
            <person name="Du X.Y."/>
            <person name="Qiu B.Y."/>
            <person name="Chen P.T."/>
            <person name="Zhang W."/>
            <person name="Slipinski A."/>
            <person name="Escalona H.E."/>
            <person name="Waterhouse R.M."/>
            <person name="Zwick A."/>
            <person name="Pang H."/>
        </authorList>
    </citation>
    <scope>NUCLEOTIDE SEQUENCE [LARGE SCALE GENOMIC DNA]</scope>
    <source>
        <strain evidence="1">SYSU2018</strain>
    </source>
</reference>
<evidence type="ECO:0000313" key="1">
    <source>
        <dbReference type="EMBL" id="KAL3266620.1"/>
    </source>
</evidence>
<sequence length="156" mass="18299">MLPNEYLIIEERLKEILNRVAGAWKDMNFLIFNLDDLKHENVLLLIRTKNVEDKIKAITSRIDDFNVDLKVLEESISRSIMVLEIRAAEEEELLDQEKSSDRICNDHWSFDSDLYAEYSSSSYEPMKSDVDIAAMLKKQLLFSNLLNELSRRLLEE</sequence>
<comment type="caution">
    <text evidence="1">The sequence shown here is derived from an EMBL/GenBank/DDBJ whole genome shotgun (WGS) entry which is preliminary data.</text>
</comment>
<proteinExistence type="predicted"/>
<protein>
    <submittedName>
        <fullName evidence="1">Uncharacterized protein</fullName>
    </submittedName>
</protein>